<comment type="caution">
    <text evidence="2">The sequence shown here is derived from an EMBL/GenBank/DDBJ whole genome shotgun (WGS) entry which is preliminary data.</text>
</comment>
<name>A0A4T0IB30_WALIC</name>
<keyword evidence="1" id="KW-0812">Transmembrane</keyword>
<dbReference type="EMBL" id="SPOI01000565">
    <property type="protein sequence ID" value="TIB26696.1"/>
    <property type="molecule type" value="Genomic_DNA"/>
</dbReference>
<accession>A0A4T0IB30</accession>
<feature type="transmembrane region" description="Helical" evidence="1">
    <location>
        <begin position="80"/>
        <end position="101"/>
    </location>
</feature>
<evidence type="ECO:0000313" key="3">
    <source>
        <dbReference type="Proteomes" id="UP000310689"/>
    </source>
</evidence>
<organism evidence="2 3">
    <name type="scientific">Wallemia ichthyophaga</name>
    <dbReference type="NCBI Taxonomy" id="245174"/>
    <lineage>
        <taxon>Eukaryota</taxon>
        <taxon>Fungi</taxon>
        <taxon>Dikarya</taxon>
        <taxon>Basidiomycota</taxon>
        <taxon>Wallemiomycotina</taxon>
        <taxon>Wallemiomycetes</taxon>
        <taxon>Wallemiales</taxon>
        <taxon>Wallemiaceae</taxon>
        <taxon>Wallemia</taxon>
    </lineage>
</organism>
<keyword evidence="1" id="KW-1133">Transmembrane helix</keyword>
<dbReference type="AlphaFoldDB" id="A0A4T0IB30"/>
<gene>
    <name evidence="2" type="ORF">E3P86_04150</name>
</gene>
<reference evidence="2 3" key="1">
    <citation type="submission" date="2019-03" db="EMBL/GenBank/DDBJ databases">
        <title>Sequencing 23 genomes of Wallemia ichthyophaga.</title>
        <authorList>
            <person name="Gostincar C."/>
        </authorList>
    </citation>
    <scope>NUCLEOTIDE SEQUENCE [LARGE SCALE GENOMIC DNA]</scope>
    <source>
        <strain evidence="2 3">EXF-6200</strain>
    </source>
</reference>
<protein>
    <submittedName>
        <fullName evidence="2">Uncharacterized protein</fullName>
    </submittedName>
</protein>
<evidence type="ECO:0000256" key="1">
    <source>
        <dbReference type="SAM" id="Phobius"/>
    </source>
</evidence>
<keyword evidence="1" id="KW-0472">Membrane</keyword>
<feature type="transmembrane region" description="Helical" evidence="1">
    <location>
        <begin position="50"/>
        <end position="68"/>
    </location>
</feature>
<evidence type="ECO:0000313" key="2">
    <source>
        <dbReference type="EMBL" id="TIB26696.1"/>
    </source>
</evidence>
<dbReference type="Proteomes" id="UP000310689">
    <property type="component" value="Unassembled WGS sequence"/>
</dbReference>
<proteinExistence type="predicted"/>
<sequence length="121" mass="13455">MCGYIIVLHSIDSIGFPGDIPHYCGIMGNFTVSGIFHEYCMRCTSLAMSVGRFPSINLFIIHGLAIILENEVYKLTGRKFSGVCGSVWTLIIITIPAFPIAGHMLLGQGRLLDYTEWGIWR</sequence>